<protein>
    <submittedName>
        <fullName evidence="4">3',5'-cyclic-nucleotide phosphodiesterase</fullName>
        <ecNumber evidence="4">3.1.4.17</ecNumber>
    </submittedName>
</protein>
<dbReference type="EC" id="3.1.4.17" evidence="4"/>
<name>A0ABY8EI62_MALFU</name>
<dbReference type="Proteomes" id="UP000818624">
    <property type="component" value="Chromosome 1"/>
</dbReference>
<dbReference type="PROSITE" id="PS00607">
    <property type="entry name" value="PDEASE_II"/>
    <property type="match status" value="1"/>
</dbReference>
<evidence type="ECO:0000256" key="3">
    <source>
        <dbReference type="ARBA" id="ARBA00025762"/>
    </source>
</evidence>
<evidence type="ECO:0000256" key="2">
    <source>
        <dbReference type="ARBA" id="ARBA00023149"/>
    </source>
</evidence>
<dbReference type="PANTHER" id="PTHR28283">
    <property type="entry name" value="3',5'-CYCLIC-NUCLEOTIDE PHOSPHODIESTERASE 1"/>
    <property type="match status" value="1"/>
</dbReference>
<evidence type="ECO:0000256" key="1">
    <source>
        <dbReference type="ARBA" id="ARBA00022801"/>
    </source>
</evidence>
<keyword evidence="1 4" id="KW-0378">Hydrolase</keyword>
<keyword evidence="2" id="KW-0114">cAMP</keyword>
<dbReference type="SUPFAM" id="SSF56281">
    <property type="entry name" value="Metallo-hydrolase/oxidoreductase"/>
    <property type="match status" value="1"/>
</dbReference>
<dbReference type="CDD" id="cd07735">
    <property type="entry name" value="class_II_PDE_MBL-fold"/>
    <property type="match status" value="1"/>
</dbReference>
<comment type="similarity">
    <text evidence="3">Belongs to the cyclic nucleotide phosphodiesterase class-II family.</text>
</comment>
<dbReference type="Pfam" id="PF02112">
    <property type="entry name" value="PDEase_II"/>
    <property type="match status" value="1"/>
</dbReference>
<dbReference type="PANTHER" id="PTHR28283:SF1">
    <property type="entry name" value="3',5'-CYCLIC-NUCLEOTIDE PHOSPHODIESTERASE 1"/>
    <property type="match status" value="1"/>
</dbReference>
<dbReference type="Gene3D" id="3.60.15.10">
    <property type="entry name" value="Ribonuclease Z/Hydroxyacylglutathione hydrolase-like"/>
    <property type="match status" value="1"/>
</dbReference>
<keyword evidence="5" id="KW-1185">Reference proteome</keyword>
<evidence type="ECO:0000313" key="4">
    <source>
        <dbReference type="EMBL" id="WFD45507.1"/>
    </source>
</evidence>
<dbReference type="EMBL" id="CP046234">
    <property type="protein sequence ID" value="WFD45507.1"/>
    <property type="molecule type" value="Genomic_DNA"/>
</dbReference>
<gene>
    <name evidence="4" type="primary">PDE1</name>
    <name evidence="4" type="ORF">GLX27_000127</name>
</gene>
<dbReference type="InterPro" id="IPR024225">
    <property type="entry name" value="cAMP-PdiesteraseII_CS"/>
</dbReference>
<dbReference type="InterPro" id="IPR036866">
    <property type="entry name" value="RibonucZ/Hydroxyglut_hydro"/>
</dbReference>
<proteinExistence type="inferred from homology"/>
<reference evidence="4 5" key="1">
    <citation type="journal article" date="2020" name="Elife">
        <title>Loss of centromere function drives karyotype evolution in closely related Malassezia species.</title>
        <authorList>
            <person name="Sankaranarayanan S.R."/>
            <person name="Ianiri G."/>
            <person name="Coelho M.A."/>
            <person name="Reza M.H."/>
            <person name="Thimmappa B.C."/>
            <person name="Ganguly P."/>
            <person name="Vadnala R.N."/>
            <person name="Sun S."/>
            <person name="Siddharthan R."/>
            <person name="Tellgren-Roth C."/>
            <person name="Dawson T.L."/>
            <person name="Heitman J."/>
            <person name="Sanyal K."/>
        </authorList>
    </citation>
    <scope>NUCLEOTIDE SEQUENCE [LARGE SCALE GENOMIC DNA]</scope>
    <source>
        <strain evidence="4">CBS14141</strain>
    </source>
</reference>
<accession>A0ABY8EI62</accession>
<dbReference type="InterPro" id="IPR000396">
    <property type="entry name" value="Pdiesterase2"/>
</dbReference>
<sequence>METHAAPTAAPRDAAFSFVCLGVGGGPLETNCSGYLMKLADRAWNDGTTLLEAGSWLGALANLLREPEHAFYDAPFPECNAEGKAELVNTWVRQAFISHGHLDHIFGLVLASAVQRVQRPVYGLKDTLETILGIFNGRLWPKLASYDASNPMAHYHLRPMDIGKIVSLDNGLTVRAFPISHGASLISDDTANFSAIRTASHFPAVCGPLSGHLSTTVSTAFVFTHTHKDCDVLFMGDVEPDTVSGSSLNRHVLEAVAPRAAQGKLRAVFLECSYGSSQPNEFLFGHLTPKHLYAELRTLAECVRVERGAKDTKGILRGVKCVVIHVKDMMLPGVGVPCRVPSSTALDGVGVNESPALPIDLRTQIAAELASLEAEAQLGVELIIAKQGLRIEC</sequence>
<organism evidence="4 5">
    <name type="scientific">Malassezia furfur</name>
    <name type="common">Pityriasis versicolor infection agent</name>
    <name type="synonym">Pityrosporum furfur</name>
    <dbReference type="NCBI Taxonomy" id="55194"/>
    <lineage>
        <taxon>Eukaryota</taxon>
        <taxon>Fungi</taxon>
        <taxon>Dikarya</taxon>
        <taxon>Basidiomycota</taxon>
        <taxon>Ustilaginomycotina</taxon>
        <taxon>Malasseziomycetes</taxon>
        <taxon>Malasseziales</taxon>
        <taxon>Malasseziaceae</taxon>
        <taxon>Malassezia</taxon>
    </lineage>
</organism>
<dbReference type="GO" id="GO:0004114">
    <property type="term" value="F:3',5'-cyclic-nucleotide phosphodiesterase activity"/>
    <property type="evidence" value="ECO:0007669"/>
    <property type="project" value="UniProtKB-EC"/>
</dbReference>
<dbReference type="PRINTS" id="PR00388">
    <property type="entry name" value="PDIESTERASE2"/>
</dbReference>
<evidence type="ECO:0000313" key="5">
    <source>
        <dbReference type="Proteomes" id="UP000818624"/>
    </source>
</evidence>